<comment type="function">
    <text evidence="9">Part of the twin-arginine translocation (Tat) system that transports large folded proteins containing a characteristic twin-arginine motif in their signal peptide across membranes. TatA could form the protein-conducting channel of the Tat system.</text>
</comment>
<sequence length="89" mass="9412">MPNIGPLELIVVLVIVLLIFGPKRLPSLGKQLGGGMREFKDSLTGKDDDDQTDATGRPQVTQTAGEEPAPTKPVEQHAAPADAAPEQRA</sequence>
<comment type="subunit">
    <text evidence="9">The Tat system comprises two distinct complexes: a TatABC complex, containing multiple copies of TatA, TatB and TatC subunits, and a separate TatA complex, containing only TatA subunits. Substrates initially bind to the TatABC complex, which probably triggers association of the separate TatA complex to form the active translocon.</text>
</comment>
<reference evidence="11 12" key="1">
    <citation type="submission" date="2020-08" db="EMBL/GenBank/DDBJ databases">
        <title>Genomic Encyclopedia of Archaeal and Bacterial Type Strains, Phase II (KMG-II): from individual species to whole genera.</title>
        <authorList>
            <person name="Goeker M."/>
        </authorList>
    </citation>
    <scope>NUCLEOTIDE SEQUENCE [LARGE SCALE GENOMIC DNA]</scope>
    <source>
        <strain evidence="11 12">DSM 23288</strain>
    </source>
</reference>
<keyword evidence="7 9" id="KW-0811">Translocation</keyword>
<organism evidence="11 12">
    <name type="scientific">Conexibacter arvalis</name>
    <dbReference type="NCBI Taxonomy" id="912552"/>
    <lineage>
        <taxon>Bacteria</taxon>
        <taxon>Bacillati</taxon>
        <taxon>Actinomycetota</taxon>
        <taxon>Thermoleophilia</taxon>
        <taxon>Solirubrobacterales</taxon>
        <taxon>Conexibacteraceae</taxon>
        <taxon>Conexibacter</taxon>
    </lineage>
</organism>
<evidence type="ECO:0000256" key="7">
    <source>
        <dbReference type="ARBA" id="ARBA00023010"/>
    </source>
</evidence>
<protein>
    <recommendedName>
        <fullName evidence="9">Sec-independent protein translocase protein TatA</fullName>
    </recommendedName>
</protein>
<dbReference type="HAMAP" id="MF_00236">
    <property type="entry name" value="TatA_E"/>
    <property type="match status" value="1"/>
</dbReference>
<comment type="caution">
    <text evidence="11">The sequence shown here is derived from an EMBL/GenBank/DDBJ whole genome shotgun (WGS) entry which is preliminary data.</text>
</comment>
<keyword evidence="12" id="KW-1185">Reference proteome</keyword>
<dbReference type="Gene3D" id="1.20.5.3310">
    <property type="match status" value="1"/>
</dbReference>
<dbReference type="Pfam" id="PF02416">
    <property type="entry name" value="TatA_B_E"/>
    <property type="match status" value="1"/>
</dbReference>
<evidence type="ECO:0000256" key="9">
    <source>
        <dbReference type="HAMAP-Rule" id="MF_00236"/>
    </source>
</evidence>
<dbReference type="InterPro" id="IPR006312">
    <property type="entry name" value="TatA/E"/>
</dbReference>
<keyword evidence="3 9" id="KW-1003">Cell membrane</keyword>
<evidence type="ECO:0000256" key="4">
    <source>
        <dbReference type="ARBA" id="ARBA00022692"/>
    </source>
</evidence>
<dbReference type="Proteomes" id="UP000585272">
    <property type="component" value="Unassembled WGS sequence"/>
</dbReference>
<keyword evidence="6 9" id="KW-1133">Transmembrane helix</keyword>
<proteinExistence type="inferred from homology"/>
<dbReference type="NCBIfam" id="TIGR01411">
    <property type="entry name" value="tatAE"/>
    <property type="match status" value="1"/>
</dbReference>
<dbReference type="InterPro" id="IPR003369">
    <property type="entry name" value="TatA/B/E"/>
</dbReference>
<dbReference type="EMBL" id="JACHNU010000001">
    <property type="protein sequence ID" value="MBB4661076.1"/>
    <property type="molecule type" value="Genomic_DNA"/>
</dbReference>
<keyword evidence="2 9" id="KW-0813">Transport</keyword>
<dbReference type="AlphaFoldDB" id="A0A840I878"/>
<evidence type="ECO:0000313" key="11">
    <source>
        <dbReference type="EMBL" id="MBB4661076.1"/>
    </source>
</evidence>
<feature type="transmembrane region" description="Helical" evidence="9">
    <location>
        <begin position="6"/>
        <end position="22"/>
    </location>
</feature>
<evidence type="ECO:0000256" key="10">
    <source>
        <dbReference type="SAM" id="MobiDB-lite"/>
    </source>
</evidence>
<keyword evidence="4 9" id="KW-0812">Transmembrane</keyword>
<evidence type="ECO:0000256" key="8">
    <source>
        <dbReference type="ARBA" id="ARBA00023136"/>
    </source>
</evidence>
<evidence type="ECO:0000256" key="1">
    <source>
        <dbReference type="ARBA" id="ARBA00004162"/>
    </source>
</evidence>
<comment type="similarity">
    <text evidence="9">Belongs to the TatA/E family.</text>
</comment>
<feature type="compositionally biased region" description="Low complexity" evidence="10">
    <location>
        <begin position="78"/>
        <end position="89"/>
    </location>
</feature>
<dbReference type="RefSeq" id="WP_183338930.1">
    <property type="nucleotide sequence ID" value="NZ_JACHNU010000001.1"/>
</dbReference>
<evidence type="ECO:0000256" key="3">
    <source>
        <dbReference type="ARBA" id="ARBA00022475"/>
    </source>
</evidence>
<evidence type="ECO:0000313" key="12">
    <source>
        <dbReference type="Proteomes" id="UP000585272"/>
    </source>
</evidence>
<dbReference type="PRINTS" id="PR01506">
    <property type="entry name" value="TATBPROTEIN"/>
</dbReference>
<keyword evidence="5 9" id="KW-0653">Protein transport</keyword>
<accession>A0A840I878</accession>
<evidence type="ECO:0000256" key="5">
    <source>
        <dbReference type="ARBA" id="ARBA00022927"/>
    </source>
</evidence>
<evidence type="ECO:0000256" key="2">
    <source>
        <dbReference type="ARBA" id="ARBA00022448"/>
    </source>
</evidence>
<evidence type="ECO:0000256" key="6">
    <source>
        <dbReference type="ARBA" id="ARBA00022989"/>
    </source>
</evidence>
<comment type="subcellular location">
    <subcellularLocation>
        <location evidence="1 9">Cell membrane</location>
        <topology evidence="1 9">Single-pass membrane protein</topology>
    </subcellularLocation>
</comment>
<name>A0A840I878_9ACTN</name>
<dbReference type="PANTHER" id="PTHR42982">
    <property type="entry name" value="SEC-INDEPENDENT PROTEIN TRANSLOCASE PROTEIN TATA"/>
    <property type="match status" value="1"/>
</dbReference>
<gene>
    <name evidence="9" type="primary">tatA</name>
    <name evidence="11" type="ORF">BDZ31_000649</name>
</gene>
<dbReference type="GO" id="GO:0043953">
    <property type="term" value="P:protein transport by the Tat complex"/>
    <property type="evidence" value="ECO:0007669"/>
    <property type="project" value="UniProtKB-UniRule"/>
</dbReference>
<feature type="region of interest" description="Disordered" evidence="10">
    <location>
        <begin position="30"/>
        <end position="89"/>
    </location>
</feature>
<keyword evidence="8 9" id="KW-0472">Membrane</keyword>
<dbReference type="PANTHER" id="PTHR42982:SF1">
    <property type="entry name" value="SEC-INDEPENDENT PROTEIN TRANSLOCASE PROTEIN TATA"/>
    <property type="match status" value="1"/>
</dbReference>
<dbReference type="GO" id="GO:0008320">
    <property type="term" value="F:protein transmembrane transporter activity"/>
    <property type="evidence" value="ECO:0007669"/>
    <property type="project" value="UniProtKB-UniRule"/>
</dbReference>
<feature type="compositionally biased region" description="Basic and acidic residues" evidence="10">
    <location>
        <begin position="37"/>
        <end position="46"/>
    </location>
</feature>
<dbReference type="GO" id="GO:0033281">
    <property type="term" value="C:TAT protein transport complex"/>
    <property type="evidence" value="ECO:0007669"/>
    <property type="project" value="UniProtKB-UniRule"/>
</dbReference>